<dbReference type="RefSeq" id="WP_241915064.1">
    <property type="nucleotide sequence ID" value="NZ_CP093326.1"/>
</dbReference>
<reference evidence="1 2" key="1">
    <citation type="submission" date="2022-03" db="EMBL/GenBank/DDBJ databases">
        <title>Isotopic signatures of nitrous oxide derived from detoxification processes.</title>
        <authorList>
            <person name="Behrendt U."/>
            <person name="Buchen C."/>
            <person name="Well R."/>
            <person name="Ulrich A."/>
            <person name="Rohe L."/>
            <person name="Kolb S."/>
            <person name="Schloter M."/>
            <person name="Horn M.A."/>
            <person name="Augustin J."/>
        </authorList>
    </citation>
    <scope>NUCLEOTIDE SEQUENCE [LARGE SCALE GENOMIC DNA]</scope>
    <source>
        <strain evidence="1 2">S4-C24</strain>
    </source>
</reference>
<organism evidence="1 2">
    <name type="scientific">Arthrobacter sulfonylureivorans</name>
    <dbReference type="NCBI Taxonomy" id="2486855"/>
    <lineage>
        <taxon>Bacteria</taxon>
        <taxon>Bacillati</taxon>
        <taxon>Actinomycetota</taxon>
        <taxon>Actinomycetes</taxon>
        <taxon>Micrococcales</taxon>
        <taxon>Micrococcaceae</taxon>
        <taxon>Arthrobacter</taxon>
    </lineage>
</organism>
<sequence length="51" mass="5392">MTVSIALIVVGMAAVLARLAVVVRRDQGPVPRSHAWETDHAAMPVKSVDAV</sequence>
<gene>
    <name evidence="1" type="ORF">MNQ99_08120</name>
</gene>
<proteinExistence type="predicted"/>
<name>A0ABY3WAA6_9MICC</name>
<protein>
    <submittedName>
        <fullName evidence="1">Uncharacterized protein</fullName>
    </submittedName>
</protein>
<dbReference type="EMBL" id="CP093326">
    <property type="protein sequence ID" value="UNK47289.1"/>
    <property type="molecule type" value="Genomic_DNA"/>
</dbReference>
<keyword evidence="2" id="KW-1185">Reference proteome</keyword>
<accession>A0ABY3WAA6</accession>
<dbReference type="Proteomes" id="UP000829069">
    <property type="component" value="Chromosome"/>
</dbReference>
<evidence type="ECO:0000313" key="1">
    <source>
        <dbReference type="EMBL" id="UNK47289.1"/>
    </source>
</evidence>
<evidence type="ECO:0000313" key="2">
    <source>
        <dbReference type="Proteomes" id="UP000829069"/>
    </source>
</evidence>